<dbReference type="Gene3D" id="3.40.50.1860">
    <property type="match status" value="2"/>
</dbReference>
<evidence type="ECO:0000256" key="7">
    <source>
        <dbReference type="HAMAP-Rule" id="MF_00258"/>
    </source>
</evidence>
<dbReference type="PANTHER" id="PTHR21198:SF3">
    <property type="entry name" value="GLUTAMATE RACEMASE"/>
    <property type="match status" value="1"/>
</dbReference>
<evidence type="ECO:0000256" key="4">
    <source>
        <dbReference type="ARBA" id="ARBA00022984"/>
    </source>
</evidence>
<protein>
    <recommendedName>
        <fullName evidence="2 7">Glutamate racemase</fullName>
        <ecNumber evidence="2 7">5.1.1.3</ecNumber>
    </recommendedName>
</protein>
<evidence type="ECO:0000313" key="9">
    <source>
        <dbReference type="Proteomes" id="UP000466848"/>
    </source>
</evidence>
<dbReference type="PROSITE" id="PS00924">
    <property type="entry name" value="ASP_GLU_RACEMASE_2"/>
    <property type="match status" value="1"/>
</dbReference>
<dbReference type="EMBL" id="CP048649">
    <property type="protein sequence ID" value="QIB70790.1"/>
    <property type="molecule type" value="Genomic_DNA"/>
</dbReference>
<feature type="binding site" evidence="7">
    <location>
        <begin position="44"/>
        <end position="45"/>
    </location>
    <ligand>
        <name>substrate</name>
    </ligand>
</feature>
<feature type="binding site" evidence="7">
    <location>
        <begin position="76"/>
        <end position="77"/>
    </location>
    <ligand>
        <name>substrate</name>
    </ligand>
</feature>
<keyword evidence="3 7" id="KW-0133">Cell shape</keyword>
<keyword evidence="6 7" id="KW-0961">Cell wall biogenesis/degradation</keyword>
<comment type="similarity">
    <text evidence="7">Belongs to the aspartate/glutamate racemases family.</text>
</comment>
<dbReference type="Pfam" id="PF01177">
    <property type="entry name" value="Asp_Glu_race"/>
    <property type="match status" value="1"/>
</dbReference>
<dbReference type="InterPro" id="IPR015942">
    <property type="entry name" value="Asp/Glu/hydantoin_racemase"/>
</dbReference>
<evidence type="ECO:0000256" key="3">
    <source>
        <dbReference type="ARBA" id="ARBA00022960"/>
    </source>
</evidence>
<dbReference type="FunFam" id="3.40.50.1860:FF:000001">
    <property type="entry name" value="Glutamate racemase"/>
    <property type="match status" value="1"/>
</dbReference>
<evidence type="ECO:0000256" key="2">
    <source>
        <dbReference type="ARBA" id="ARBA00013090"/>
    </source>
</evidence>
<accession>A0A858C0N8</accession>
<dbReference type="InterPro" id="IPR018187">
    <property type="entry name" value="Asp/Glu_racemase_AS_1"/>
</dbReference>
<keyword evidence="4 7" id="KW-0573">Peptidoglycan synthesis</keyword>
<dbReference type="GO" id="GO:0008360">
    <property type="term" value="P:regulation of cell shape"/>
    <property type="evidence" value="ECO:0007669"/>
    <property type="project" value="UniProtKB-KW"/>
</dbReference>
<proteinExistence type="inferred from homology"/>
<evidence type="ECO:0000256" key="1">
    <source>
        <dbReference type="ARBA" id="ARBA00001602"/>
    </source>
</evidence>
<comment type="catalytic activity">
    <reaction evidence="1 7">
        <text>L-glutamate = D-glutamate</text>
        <dbReference type="Rhea" id="RHEA:12813"/>
        <dbReference type="ChEBI" id="CHEBI:29985"/>
        <dbReference type="ChEBI" id="CHEBI:29986"/>
        <dbReference type="EC" id="5.1.1.3"/>
    </reaction>
</comment>
<keyword evidence="5 7" id="KW-0413">Isomerase</keyword>
<organism evidence="8 9">
    <name type="scientific">Aminipila butyrica</name>
    <dbReference type="NCBI Taxonomy" id="433296"/>
    <lineage>
        <taxon>Bacteria</taxon>
        <taxon>Bacillati</taxon>
        <taxon>Bacillota</taxon>
        <taxon>Clostridia</taxon>
        <taxon>Peptostreptococcales</taxon>
        <taxon>Anaerovoracaceae</taxon>
        <taxon>Aminipila</taxon>
    </lineage>
</organism>
<dbReference type="Proteomes" id="UP000466848">
    <property type="component" value="Chromosome"/>
</dbReference>
<dbReference type="KEGG" id="abut:Ami103574_14115"/>
<dbReference type="SUPFAM" id="SSF53681">
    <property type="entry name" value="Aspartate/glutamate racemase"/>
    <property type="match status" value="2"/>
</dbReference>
<reference evidence="8 9" key="1">
    <citation type="submission" date="2020-02" db="EMBL/GenBank/DDBJ databases">
        <authorList>
            <person name="Kim Y.B."/>
            <person name="Roh S.W."/>
        </authorList>
    </citation>
    <scope>NUCLEOTIDE SEQUENCE [LARGE SCALE GENOMIC DNA]</scope>
    <source>
        <strain evidence="8 9">DSM 103574</strain>
    </source>
</reference>
<comment type="function">
    <text evidence="7">Provides the (R)-glutamate required for cell wall biosynthesis.</text>
</comment>
<dbReference type="GO" id="GO:0009252">
    <property type="term" value="P:peptidoglycan biosynthetic process"/>
    <property type="evidence" value="ECO:0007669"/>
    <property type="project" value="UniProtKB-UniRule"/>
</dbReference>
<feature type="active site" description="Proton donor/acceptor" evidence="7">
    <location>
        <position position="75"/>
    </location>
</feature>
<gene>
    <name evidence="7" type="primary">murI</name>
    <name evidence="8" type="ORF">Ami103574_14115</name>
</gene>
<dbReference type="PROSITE" id="PS00923">
    <property type="entry name" value="ASP_GLU_RACEMASE_1"/>
    <property type="match status" value="1"/>
</dbReference>
<dbReference type="InterPro" id="IPR001920">
    <property type="entry name" value="Asp/Glu_race"/>
</dbReference>
<name>A0A858C0N8_9FIRM</name>
<evidence type="ECO:0000313" key="8">
    <source>
        <dbReference type="EMBL" id="QIB70790.1"/>
    </source>
</evidence>
<dbReference type="AlphaFoldDB" id="A0A858C0N8"/>
<dbReference type="UniPathway" id="UPA00219"/>
<dbReference type="InterPro" id="IPR004391">
    <property type="entry name" value="Glu_race"/>
</dbReference>
<dbReference type="NCBIfam" id="TIGR00067">
    <property type="entry name" value="glut_race"/>
    <property type="match status" value="1"/>
</dbReference>
<dbReference type="GO" id="GO:0008881">
    <property type="term" value="F:glutamate racemase activity"/>
    <property type="evidence" value="ECO:0007669"/>
    <property type="project" value="UniProtKB-UniRule"/>
</dbReference>
<evidence type="ECO:0000256" key="5">
    <source>
        <dbReference type="ARBA" id="ARBA00023235"/>
    </source>
</evidence>
<sequence length="262" mass="29253">MEKYDKPVAFLDSGVGGISVLNEAIRMMPYENYIYFGDSKNAPYGIRTTEEVRQLTEKNVKFLIEQGAKAVVIACNTATSAAAEYLRNKYKDFPIIGVEPALKPAALNHEGGKVLVMATPMTLAERKFQNLMKKYEEYATIIPVPCGGLMEFVEDGILSGDPLENFLLQLLPPNLRNNTEAVVLGCTHYPFIKEIIAKVIGGNVAIYDGGMGTARQLQRKLQREKLLRRIEEPGEVRMMNTLEKGERLKLSETLLISRPVNL</sequence>
<dbReference type="InterPro" id="IPR033134">
    <property type="entry name" value="Asp/Glu_racemase_AS_2"/>
</dbReference>
<dbReference type="PANTHER" id="PTHR21198">
    <property type="entry name" value="GLUTAMATE RACEMASE"/>
    <property type="match status" value="1"/>
</dbReference>
<feature type="binding site" evidence="7">
    <location>
        <begin position="12"/>
        <end position="13"/>
    </location>
    <ligand>
        <name>substrate</name>
    </ligand>
</feature>
<dbReference type="HAMAP" id="MF_00258">
    <property type="entry name" value="Glu_racemase"/>
    <property type="match status" value="1"/>
</dbReference>
<keyword evidence="9" id="KW-1185">Reference proteome</keyword>
<dbReference type="GO" id="GO:0071555">
    <property type="term" value="P:cell wall organization"/>
    <property type="evidence" value="ECO:0007669"/>
    <property type="project" value="UniProtKB-KW"/>
</dbReference>
<evidence type="ECO:0000256" key="6">
    <source>
        <dbReference type="ARBA" id="ARBA00023316"/>
    </source>
</evidence>
<feature type="active site" description="Proton donor/acceptor" evidence="7">
    <location>
        <position position="186"/>
    </location>
</feature>
<comment type="pathway">
    <text evidence="7">Cell wall biogenesis; peptidoglycan biosynthesis.</text>
</comment>
<feature type="binding site" evidence="7">
    <location>
        <begin position="187"/>
        <end position="188"/>
    </location>
    <ligand>
        <name>substrate</name>
    </ligand>
</feature>
<dbReference type="EC" id="5.1.1.3" evidence="2 7"/>